<evidence type="ECO:0000256" key="6">
    <source>
        <dbReference type="SAM" id="Phobius"/>
    </source>
</evidence>
<feature type="compositionally biased region" description="Basic and acidic residues" evidence="5">
    <location>
        <begin position="867"/>
        <end position="880"/>
    </location>
</feature>
<evidence type="ECO:0000256" key="4">
    <source>
        <dbReference type="ARBA" id="ARBA00023136"/>
    </source>
</evidence>
<evidence type="ECO:0000256" key="5">
    <source>
        <dbReference type="SAM" id="MobiDB-lite"/>
    </source>
</evidence>
<feature type="compositionally biased region" description="Polar residues" evidence="5">
    <location>
        <begin position="1179"/>
        <end position="1194"/>
    </location>
</feature>
<dbReference type="GO" id="GO:0071944">
    <property type="term" value="C:cell periphery"/>
    <property type="evidence" value="ECO:0007669"/>
    <property type="project" value="UniProtKB-ARBA"/>
</dbReference>
<feature type="compositionally biased region" description="Polar residues" evidence="5">
    <location>
        <begin position="654"/>
        <end position="674"/>
    </location>
</feature>
<evidence type="ECO:0000313" key="7">
    <source>
        <dbReference type="EMBL" id="SPO22717.1"/>
    </source>
</evidence>
<feature type="region of interest" description="Disordered" evidence="5">
    <location>
        <begin position="91"/>
        <end position="187"/>
    </location>
</feature>
<dbReference type="InterPro" id="IPR051694">
    <property type="entry name" value="Immunoregulatory_rcpt-like"/>
</dbReference>
<feature type="compositionally biased region" description="Basic and acidic residues" evidence="5">
    <location>
        <begin position="1242"/>
        <end position="1251"/>
    </location>
</feature>
<feature type="compositionally biased region" description="Polar residues" evidence="5">
    <location>
        <begin position="1210"/>
        <end position="1224"/>
    </location>
</feature>
<evidence type="ECO:0000256" key="3">
    <source>
        <dbReference type="ARBA" id="ARBA00022989"/>
    </source>
</evidence>
<keyword evidence="4 6" id="KW-0472">Membrane</keyword>
<feature type="compositionally biased region" description="Polar residues" evidence="5">
    <location>
        <begin position="1087"/>
        <end position="1113"/>
    </location>
</feature>
<feature type="compositionally biased region" description="Polar residues" evidence="5">
    <location>
        <begin position="1025"/>
        <end position="1046"/>
    </location>
</feature>
<feature type="compositionally biased region" description="Low complexity" evidence="5">
    <location>
        <begin position="1114"/>
        <end position="1160"/>
    </location>
</feature>
<dbReference type="PANTHER" id="PTHR15549">
    <property type="entry name" value="PAIRED IMMUNOGLOBULIN-LIKE TYPE 2 RECEPTOR"/>
    <property type="match status" value="1"/>
</dbReference>
<evidence type="ECO:0000256" key="1">
    <source>
        <dbReference type="ARBA" id="ARBA00004167"/>
    </source>
</evidence>
<gene>
    <name evidence="7" type="ORF">UTRI_01395</name>
</gene>
<reference evidence="7 8" key="1">
    <citation type="submission" date="2018-03" db="EMBL/GenBank/DDBJ databases">
        <authorList>
            <person name="Guldener U."/>
        </authorList>
    </citation>
    <scope>NUCLEOTIDE SEQUENCE [LARGE SCALE GENOMIC DNA]</scope>
    <source>
        <strain evidence="7 8">NBRC100155</strain>
    </source>
</reference>
<feature type="compositionally biased region" description="Polar residues" evidence="5">
    <location>
        <begin position="1307"/>
        <end position="1318"/>
    </location>
</feature>
<feature type="region of interest" description="Disordered" evidence="5">
    <location>
        <begin position="700"/>
        <end position="804"/>
    </location>
</feature>
<dbReference type="PANTHER" id="PTHR15549:SF26">
    <property type="entry name" value="AXIAL BUDDING PATTERN PROTEIN 2-RELATED"/>
    <property type="match status" value="1"/>
</dbReference>
<feature type="compositionally biased region" description="Acidic residues" evidence="5">
    <location>
        <begin position="408"/>
        <end position="420"/>
    </location>
</feature>
<dbReference type="GO" id="GO:0016020">
    <property type="term" value="C:membrane"/>
    <property type="evidence" value="ECO:0007669"/>
    <property type="project" value="UniProtKB-SubCell"/>
</dbReference>
<feature type="region of interest" description="Disordered" evidence="5">
    <location>
        <begin position="937"/>
        <end position="1049"/>
    </location>
</feature>
<feature type="region of interest" description="Disordered" evidence="5">
    <location>
        <begin position="341"/>
        <end position="364"/>
    </location>
</feature>
<name>A0A5C3DZI5_9BASI</name>
<feature type="compositionally biased region" description="Low complexity" evidence="5">
    <location>
        <begin position="766"/>
        <end position="777"/>
    </location>
</feature>
<sequence length="1486" mass="150018">MATLPQQAPGPGPTAQALPSYLSYSPAATNIVQYTSSLTQVVYDPLGNFGPYVTTNLVQGTTTSIDYSIVQVPLLYTGPFPAPDLGTLYTTPGQSLPSATSAASTPSTTVGSSASDVNPTQTAAPSSTPSSAPTNTAGTATNTQEGSVTAESASTTTPTSTLPPDSSASSPSAAPTTAPTSTVSPISSAATSSVSATSTTSVEPSATATGVPNPNIRAAKGLSGGQIAGIVIGVFFALLLLLLLLLCCLRRRRKKRQQRKVLAAATGGDGAGAGSRAGGGARGNYAALGAGAGAGGLGAAGAAVAERRGSLGSDDWEEDHLTGSGAGSGFFVVGGRRLGPDRRASMASRRSRGSTGGGGRYTAANAAPASAQNGAKATDLASLAAAGAGFLGAAFGLGKKKNKNRVEIEEEQPLSDEDLGDGSMAERRGLMPYHDSPGSAYGSGREMREASPQVLGPAAALLGAAGAGGAAAAYGARRGHGSEAGAPPRSQYMPGYGGASMSRPPSSAFSGSGASSSGPGSSSNATGATSSSHTQRAGGPSALSSSNSTGGFTTSGSGASLPPPPRAPRSSPQSSVQTYGNLNPASAATPFSSPATGTDANTSTLNGQNARFSADTTDSALSATGGLNPALLGIGAGALGGLGALAAGHRESDGSTYSRHNPAQSSEMRSSHVSEMSAEELSHLRSTDPERYSRFISTGSTLLGPDYQLSPDLDADSKDPSGSTDASPFQAGTMGTGTTAFQRTRLPTIRSVGEFGEKGDSSGPVTQSTGSRTTSSQAPTSMHAVSAASGSLGASSGSRHVTSPLPVYEPQQLQAGETLPHYSFHDQSRRLNDTEQIQSPISEGQGRFVTPPDSPRNTLGGAMSLRSTERPSSEAHRYADASDSDFGEAAGLENVQDDQHGAELAERGVASAGILGGVAAGWRRLTMGQYAWIPGASSSRGHQNSSFEESSGDLNDIEGRFSHDQGQRPSEDSSRLIHQRRASRLDASDAGLAPDVRSERASVYGPSALGHNTSRSSPIAHFSSKEASGSSGEQAKNVEGDTSQSHLPEAAAFGAAAAAVSYRQRSYPSLSSQHSSARSRGGGYAASHSNSSMSGRRTASESTGLDSLSAVAQLSSRSTGSASTRSGYRSSSRGGRSGGLSEASLGSGASTGAASYSPSGILSRGNTTSTRGLADDTALTGSATYDPSRSSGEASSRMADAADVGVSEADFNSSRATQGGSISNEGRKRPRSASVDGLSRLDSLREVREASDPFGDGEIIPDVPRIVPPTGGHYPSESLGAAVSRSVARDIRQQTSSPAEDGVGDDSGSNYLQSQPLPQRSRIRSLQPGTSAPAPTALAPSLSTPSLNSSSRVQLGHSESQPGMASTGSGSLSGIPASASWRPSPRVASAAQRAAEAQAALLRTQETGNFGGPTPPRSQAASPSAAEARAGAGASYNWADLDTTFRRPDRTQASVDLENAEGDTSATQEHPDRSNKSFEWPKFLRF</sequence>
<keyword evidence="8" id="KW-1185">Reference proteome</keyword>
<feature type="compositionally biased region" description="Basic and acidic residues" evidence="5">
    <location>
        <begin position="957"/>
        <end position="975"/>
    </location>
</feature>
<feature type="transmembrane region" description="Helical" evidence="6">
    <location>
        <begin position="227"/>
        <end position="249"/>
    </location>
</feature>
<feature type="compositionally biased region" description="Low complexity" evidence="5">
    <location>
        <begin position="1382"/>
        <end position="1403"/>
    </location>
</feature>
<feature type="compositionally biased region" description="Polar residues" evidence="5">
    <location>
        <begin position="1357"/>
        <end position="1372"/>
    </location>
</feature>
<feature type="region of interest" description="Disordered" evidence="5">
    <location>
        <begin position="840"/>
        <end position="881"/>
    </location>
</feature>
<dbReference type="OrthoDB" id="2555912at2759"/>
<keyword evidence="2 6" id="KW-0812">Transmembrane</keyword>
<proteinExistence type="predicted"/>
<feature type="compositionally biased region" description="Low complexity" evidence="5">
    <location>
        <begin position="95"/>
        <end position="187"/>
    </location>
</feature>
<protein>
    <submittedName>
        <fullName evidence="7">Uncharacterized protein</fullName>
    </submittedName>
</protein>
<feature type="region of interest" description="Disordered" evidence="5">
    <location>
        <begin position="406"/>
        <end position="452"/>
    </location>
</feature>
<feature type="compositionally biased region" description="Polar residues" evidence="5">
    <location>
        <begin position="599"/>
        <end position="610"/>
    </location>
</feature>
<dbReference type="Proteomes" id="UP000324022">
    <property type="component" value="Unassembled WGS sequence"/>
</dbReference>
<feature type="compositionally biased region" description="Polar residues" evidence="5">
    <location>
        <begin position="937"/>
        <end position="953"/>
    </location>
</feature>
<feature type="compositionally biased region" description="Low complexity" evidence="5">
    <location>
        <begin position="1330"/>
        <end position="1351"/>
    </location>
</feature>
<accession>A0A5C3DZI5</accession>
<feature type="transmembrane region" description="Helical" evidence="6">
    <location>
        <begin position="380"/>
        <end position="398"/>
    </location>
</feature>
<keyword evidence="3 6" id="KW-1133">Transmembrane helix</keyword>
<feature type="compositionally biased region" description="Low complexity" evidence="5">
    <location>
        <begin position="499"/>
        <end position="532"/>
    </location>
</feature>
<feature type="region of interest" description="Disordered" evidence="5">
    <location>
        <begin position="478"/>
        <end position="610"/>
    </location>
</feature>
<feature type="compositionally biased region" description="Low complexity" evidence="5">
    <location>
        <begin position="195"/>
        <end position="209"/>
    </location>
</feature>
<feature type="region of interest" description="Disordered" evidence="5">
    <location>
        <begin position="648"/>
        <end position="687"/>
    </location>
</feature>
<feature type="compositionally biased region" description="Low complexity" evidence="5">
    <location>
        <begin position="584"/>
        <end position="598"/>
    </location>
</feature>
<dbReference type="EMBL" id="OOIN01000004">
    <property type="protein sequence ID" value="SPO22717.1"/>
    <property type="molecule type" value="Genomic_DNA"/>
</dbReference>
<evidence type="ECO:0000313" key="8">
    <source>
        <dbReference type="Proteomes" id="UP000324022"/>
    </source>
</evidence>
<feature type="region of interest" description="Disordered" evidence="5">
    <location>
        <begin position="195"/>
        <end position="214"/>
    </location>
</feature>
<comment type="subcellular location">
    <subcellularLocation>
        <location evidence="1">Membrane</location>
        <topology evidence="1">Single-pass membrane protein</topology>
    </subcellularLocation>
</comment>
<feature type="compositionally biased region" description="Low complexity" evidence="5">
    <location>
        <begin position="544"/>
        <end position="560"/>
    </location>
</feature>
<feature type="compositionally biased region" description="Low complexity" evidence="5">
    <location>
        <begin position="1069"/>
        <end position="1079"/>
    </location>
</feature>
<feature type="compositionally biased region" description="Low complexity" evidence="5">
    <location>
        <begin position="786"/>
        <end position="798"/>
    </location>
</feature>
<feature type="region of interest" description="Disordered" evidence="5">
    <location>
        <begin position="1063"/>
        <end position="1486"/>
    </location>
</feature>
<feature type="compositionally biased region" description="Low complexity" evidence="5">
    <location>
        <begin position="1417"/>
        <end position="1435"/>
    </location>
</feature>
<evidence type="ECO:0000256" key="2">
    <source>
        <dbReference type="ARBA" id="ARBA00022692"/>
    </source>
</evidence>
<organism evidence="7 8">
    <name type="scientific">Ustilago trichophora</name>
    <dbReference type="NCBI Taxonomy" id="86804"/>
    <lineage>
        <taxon>Eukaryota</taxon>
        <taxon>Fungi</taxon>
        <taxon>Dikarya</taxon>
        <taxon>Basidiomycota</taxon>
        <taxon>Ustilaginomycotina</taxon>
        <taxon>Ustilaginomycetes</taxon>
        <taxon>Ustilaginales</taxon>
        <taxon>Ustilaginaceae</taxon>
        <taxon>Ustilago</taxon>
    </lineage>
</organism>